<dbReference type="AlphaFoldDB" id="A0AAD7NNA4"/>
<keyword evidence="1" id="KW-0472">Membrane</keyword>
<dbReference type="Proteomes" id="UP001215280">
    <property type="component" value="Unassembled WGS sequence"/>
</dbReference>
<comment type="caution">
    <text evidence="2">The sequence shown here is derived from an EMBL/GenBank/DDBJ whole genome shotgun (WGS) entry which is preliminary data.</text>
</comment>
<evidence type="ECO:0000313" key="3">
    <source>
        <dbReference type="Proteomes" id="UP001215280"/>
    </source>
</evidence>
<evidence type="ECO:0000256" key="1">
    <source>
        <dbReference type="SAM" id="Phobius"/>
    </source>
</evidence>
<keyword evidence="3" id="KW-1185">Reference proteome</keyword>
<accession>A0AAD7NNA4</accession>
<reference evidence="2" key="1">
    <citation type="submission" date="2023-03" db="EMBL/GenBank/DDBJ databases">
        <title>Massive genome expansion in bonnet fungi (Mycena s.s.) driven by repeated elements and novel gene families across ecological guilds.</title>
        <authorList>
            <consortium name="Lawrence Berkeley National Laboratory"/>
            <person name="Harder C.B."/>
            <person name="Miyauchi S."/>
            <person name="Viragh M."/>
            <person name="Kuo A."/>
            <person name="Thoen E."/>
            <person name="Andreopoulos B."/>
            <person name="Lu D."/>
            <person name="Skrede I."/>
            <person name="Drula E."/>
            <person name="Henrissat B."/>
            <person name="Morin E."/>
            <person name="Kohler A."/>
            <person name="Barry K."/>
            <person name="LaButti K."/>
            <person name="Morin E."/>
            <person name="Salamov A."/>
            <person name="Lipzen A."/>
            <person name="Mereny Z."/>
            <person name="Hegedus B."/>
            <person name="Baldrian P."/>
            <person name="Stursova M."/>
            <person name="Weitz H."/>
            <person name="Taylor A."/>
            <person name="Grigoriev I.V."/>
            <person name="Nagy L.G."/>
            <person name="Martin F."/>
            <person name="Kauserud H."/>
        </authorList>
    </citation>
    <scope>NUCLEOTIDE SEQUENCE</scope>
    <source>
        <strain evidence="2">CBHHK188m</strain>
    </source>
</reference>
<organism evidence="2 3">
    <name type="scientific">Mycena maculata</name>
    <dbReference type="NCBI Taxonomy" id="230809"/>
    <lineage>
        <taxon>Eukaryota</taxon>
        <taxon>Fungi</taxon>
        <taxon>Dikarya</taxon>
        <taxon>Basidiomycota</taxon>
        <taxon>Agaricomycotina</taxon>
        <taxon>Agaricomycetes</taxon>
        <taxon>Agaricomycetidae</taxon>
        <taxon>Agaricales</taxon>
        <taxon>Marasmiineae</taxon>
        <taxon>Mycenaceae</taxon>
        <taxon>Mycena</taxon>
    </lineage>
</organism>
<evidence type="ECO:0000313" key="2">
    <source>
        <dbReference type="EMBL" id="KAJ7768611.1"/>
    </source>
</evidence>
<keyword evidence="1" id="KW-0812">Transmembrane</keyword>
<feature type="transmembrane region" description="Helical" evidence="1">
    <location>
        <begin position="24"/>
        <end position="48"/>
    </location>
</feature>
<keyword evidence="1" id="KW-1133">Transmembrane helix</keyword>
<gene>
    <name evidence="2" type="ORF">DFH07DRAFT_954503</name>
</gene>
<name>A0AAD7NNA4_9AGAR</name>
<sequence>MVFVPDAPQPFYVFPSTCNELTGIQVMILPSIVIFGAVTIFGVTSWYFMPEGKWLHRELVLQTLHHLDGEAKADSFCARVSLN</sequence>
<dbReference type="EMBL" id="JARJLG010000027">
    <property type="protein sequence ID" value="KAJ7768611.1"/>
    <property type="molecule type" value="Genomic_DNA"/>
</dbReference>
<protein>
    <submittedName>
        <fullName evidence="2">Uncharacterized protein</fullName>
    </submittedName>
</protein>
<proteinExistence type="predicted"/>